<feature type="region of interest" description="Disordered" evidence="5">
    <location>
        <begin position="497"/>
        <end position="523"/>
    </location>
</feature>
<feature type="domain" description="RRM" evidence="6">
    <location>
        <begin position="288"/>
        <end position="390"/>
    </location>
</feature>
<accession>A0AAV9Q738</accession>
<evidence type="ECO:0000259" key="7">
    <source>
        <dbReference type="PROSITE" id="PS50174"/>
    </source>
</evidence>
<comment type="subcellular location">
    <subcellularLocation>
        <location evidence="1">Nucleus</location>
    </subcellularLocation>
</comment>
<dbReference type="PROSITE" id="PS50102">
    <property type="entry name" value="RRM"/>
    <property type="match status" value="2"/>
</dbReference>
<feature type="domain" description="G-patch" evidence="7">
    <location>
        <begin position="639"/>
        <end position="685"/>
    </location>
</feature>
<evidence type="ECO:0000313" key="9">
    <source>
        <dbReference type="Proteomes" id="UP001345827"/>
    </source>
</evidence>
<feature type="compositionally biased region" description="Basic and acidic residues" evidence="5">
    <location>
        <begin position="445"/>
        <end position="460"/>
    </location>
</feature>
<feature type="compositionally biased region" description="Polar residues" evidence="5">
    <location>
        <begin position="499"/>
        <end position="523"/>
    </location>
</feature>
<dbReference type="SUPFAM" id="SSF54928">
    <property type="entry name" value="RNA-binding domain, RBD"/>
    <property type="match status" value="2"/>
</dbReference>
<evidence type="ECO:0000256" key="2">
    <source>
        <dbReference type="ARBA" id="ARBA00022884"/>
    </source>
</evidence>
<dbReference type="InterPro" id="IPR055494">
    <property type="entry name" value="DUF7066"/>
</dbReference>
<dbReference type="GO" id="GO:0000398">
    <property type="term" value="P:mRNA splicing, via spliceosome"/>
    <property type="evidence" value="ECO:0007669"/>
    <property type="project" value="TreeGrafter"/>
</dbReference>
<dbReference type="InterPro" id="IPR012677">
    <property type="entry name" value="Nucleotide-bd_a/b_plait_sf"/>
</dbReference>
<protein>
    <recommendedName>
        <fullName evidence="10">RNA-binding protein</fullName>
    </recommendedName>
</protein>
<evidence type="ECO:0008006" key="10">
    <source>
        <dbReference type="Google" id="ProtNLM"/>
    </source>
</evidence>
<dbReference type="EMBL" id="JAXLQG010000010">
    <property type="protein sequence ID" value="KAK5535364.1"/>
    <property type="molecule type" value="Genomic_DNA"/>
</dbReference>
<organism evidence="8 9">
    <name type="scientific">Vermiconidia calcicola</name>
    <dbReference type="NCBI Taxonomy" id="1690605"/>
    <lineage>
        <taxon>Eukaryota</taxon>
        <taxon>Fungi</taxon>
        <taxon>Dikarya</taxon>
        <taxon>Ascomycota</taxon>
        <taxon>Pezizomycotina</taxon>
        <taxon>Dothideomycetes</taxon>
        <taxon>Dothideomycetidae</taxon>
        <taxon>Mycosphaerellales</taxon>
        <taxon>Extremaceae</taxon>
        <taxon>Vermiconidia</taxon>
    </lineage>
</organism>
<dbReference type="Pfam" id="PF01585">
    <property type="entry name" value="G-patch"/>
    <property type="match status" value="1"/>
</dbReference>
<feature type="region of interest" description="Disordered" evidence="5">
    <location>
        <begin position="301"/>
        <end position="324"/>
    </location>
</feature>
<dbReference type="Pfam" id="PF23217">
    <property type="entry name" value="DUF7066"/>
    <property type="match status" value="1"/>
</dbReference>
<dbReference type="SMART" id="SM00443">
    <property type="entry name" value="G_patch"/>
    <property type="match status" value="1"/>
</dbReference>
<dbReference type="GO" id="GO:0003723">
    <property type="term" value="F:RNA binding"/>
    <property type="evidence" value="ECO:0007669"/>
    <property type="project" value="UniProtKB-UniRule"/>
</dbReference>
<feature type="compositionally biased region" description="Polar residues" evidence="5">
    <location>
        <begin position="578"/>
        <end position="589"/>
    </location>
</feature>
<dbReference type="GO" id="GO:0005634">
    <property type="term" value="C:nucleus"/>
    <property type="evidence" value="ECO:0007669"/>
    <property type="project" value="UniProtKB-SubCell"/>
</dbReference>
<sequence>MVFNKHISIRRRKEMTFTTIAQDPDLRTADTVLLTDEVLRMISPDLQKTNFTSVVGAPAVQTADTSVTTTAETSMMRTIVATMTVGHHRVGGQEVTTIETDHTPQEIGRAEVEVEAEDEHLRKTDLPAEEDQISSELKQYYNVQQLDDVRVIRDRQSKQSRQFGFLRFPTLQEAEDFMDRNYPVLYLYGDNNDSNGDACKVRIAFGRERKDQSRSEDTDWICPSMLQMSGIQTRYAISPSAKSQHSQRLDPAYELPAKAANVGDNDASPDNTPSQFLLFRGLELSVTEELFVKGVSKLNKPGANAAQKDDTSGKKGAKVASTTGDANLGAKDGTLRRVLLVRDRKSNESWRYGFAEYASVEDAQAALTRYNSFDRFTIASKQVLVSYIHAGVFVPVLSPTPDMERFTFSPMGNPAMKLAYWDEAAYVTELAVSVPTRVPKAPKTTAKDPEGLKSKEAAEKSKKRKAQTDAESAAGVKKPAPSHLQFWSNRHAELHGIDQKSSNNGDGANSTTDDSGAPPSQSFADPSRHCCYLCMRQFNSAAEVNKHERLSDLHRQNFQDEAKVKKASAKLEKHGAAQQHQSTSASTPQYRDRARERRKVYGVVNKKGEQVGVGSSNVARGTSAADQDDEEDSNVPPVLQSKGASLLSKMGYTAGQGLGASGEGMTTPISQDIYVAGVGLGAQGGKVGDAVAEAERNTKGRYEDFAEKTREGARERYSRLG</sequence>
<dbReference type="Gene3D" id="3.30.70.330">
    <property type="match status" value="2"/>
</dbReference>
<keyword evidence="3" id="KW-0539">Nucleus</keyword>
<feature type="region of interest" description="Disordered" evidence="5">
    <location>
        <begin position="439"/>
        <end position="482"/>
    </location>
</feature>
<evidence type="ECO:0000259" key="6">
    <source>
        <dbReference type="PROSITE" id="PS50102"/>
    </source>
</evidence>
<evidence type="ECO:0000256" key="5">
    <source>
        <dbReference type="SAM" id="MobiDB-lite"/>
    </source>
</evidence>
<comment type="caution">
    <text evidence="8">The sequence shown here is derived from an EMBL/GenBank/DDBJ whole genome shotgun (WGS) entry which is preliminary data.</text>
</comment>
<feature type="compositionally biased region" description="Basic and acidic residues" evidence="5">
    <location>
        <begin position="561"/>
        <end position="575"/>
    </location>
</feature>
<dbReference type="InterPro" id="IPR035979">
    <property type="entry name" value="RBD_domain_sf"/>
</dbReference>
<evidence type="ECO:0000313" key="8">
    <source>
        <dbReference type="EMBL" id="KAK5535364.1"/>
    </source>
</evidence>
<dbReference type="InterPro" id="IPR000467">
    <property type="entry name" value="G_patch_dom"/>
</dbReference>
<evidence type="ECO:0000256" key="4">
    <source>
        <dbReference type="PROSITE-ProRule" id="PRU00176"/>
    </source>
</evidence>
<reference evidence="8 9" key="1">
    <citation type="submission" date="2023-06" db="EMBL/GenBank/DDBJ databases">
        <title>Black Yeasts Isolated from many extreme environments.</title>
        <authorList>
            <person name="Coleine C."/>
            <person name="Stajich J.E."/>
            <person name="Selbmann L."/>
        </authorList>
    </citation>
    <scope>NUCLEOTIDE SEQUENCE [LARGE SCALE GENOMIC DNA]</scope>
    <source>
        <strain evidence="8 9">CCFEE 5887</strain>
    </source>
</reference>
<evidence type="ECO:0000256" key="1">
    <source>
        <dbReference type="ARBA" id="ARBA00004123"/>
    </source>
</evidence>
<evidence type="ECO:0000256" key="3">
    <source>
        <dbReference type="ARBA" id="ARBA00023242"/>
    </source>
</evidence>
<feature type="region of interest" description="Disordered" evidence="5">
    <location>
        <begin position="701"/>
        <end position="721"/>
    </location>
</feature>
<dbReference type="PANTHER" id="PTHR13948">
    <property type="entry name" value="RNA-BINDING PROTEIN"/>
    <property type="match status" value="1"/>
</dbReference>
<dbReference type="PANTHER" id="PTHR13948:SF3">
    <property type="entry name" value="FI21118P1"/>
    <property type="match status" value="1"/>
</dbReference>
<dbReference type="InterPro" id="IPR000504">
    <property type="entry name" value="RRM_dom"/>
</dbReference>
<feature type="region of interest" description="Disordered" evidence="5">
    <location>
        <begin position="561"/>
        <end position="639"/>
    </location>
</feature>
<dbReference type="PROSITE" id="PS50174">
    <property type="entry name" value="G_PATCH"/>
    <property type="match status" value="1"/>
</dbReference>
<keyword evidence="2 4" id="KW-0694">RNA-binding</keyword>
<dbReference type="AlphaFoldDB" id="A0AAV9Q738"/>
<gene>
    <name evidence="8" type="ORF">LTR25_006372</name>
</gene>
<feature type="domain" description="RRM" evidence="6">
    <location>
        <begin position="119"/>
        <end position="208"/>
    </location>
</feature>
<name>A0AAV9Q738_9PEZI</name>
<keyword evidence="9" id="KW-1185">Reference proteome</keyword>
<proteinExistence type="predicted"/>
<dbReference type="Proteomes" id="UP001345827">
    <property type="component" value="Unassembled WGS sequence"/>
</dbReference>